<evidence type="ECO:0000313" key="4">
    <source>
        <dbReference type="Proteomes" id="UP000225277"/>
    </source>
</evidence>
<dbReference type="EMBL" id="FJUY01000011">
    <property type="protein sequence ID" value="CZT21616.1"/>
    <property type="molecule type" value="Genomic_DNA"/>
</dbReference>
<dbReference type="OrthoDB" id="4138492at2759"/>
<evidence type="ECO:0000313" key="3">
    <source>
        <dbReference type="EMBL" id="CZT21616.1"/>
    </source>
</evidence>
<evidence type="ECO:0000259" key="2">
    <source>
        <dbReference type="Pfam" id="PF00501"/>
    </source>
</evidence>
<dbReference type="InterPro" id="IPR042099">
    <property type="entry name" value="ANL_N_sf"/>
</dbReference>
<dbReference type="SUPFAM" id="SSF56801">
    <property type="entry name" value="Acetyl-CoA synthetase-like"/>
    <property type="match status" value="1"/>
</dbReference>
<proteinExistence type="predicted"/>
<sequence length="567" mass="60665">MANSTHSTLESLDSALASMLADWSFSTTALAVTIIALLLYPLFTSSDPDTHPLLLARQAQASPVRKRGQSAFYRSPESPHGYPLKSGLNVKDAGAPRWASGKDGDLRDVWREVVRGGSVGADGKTIPAGLIMSVFGKAEVVEHQAEEISKEINIVGQKFKNAGVKKLAIYLPNSIEYLIAVFACTFYGITPVLLPFNLPHSKVYELLNSTEVDGLVAAAGTLPMDELTTQVSTLRLLTWVVEPASRHIDWNELPAKASDRVTVNVWHDVIEAEKASANSSLPPNTPDETVPNVITIWQPADIQSKPTITSFTQANIVAATASLITAIPLRQRLTPSDLVLPADHFSHSYVLCNTFAALFAHASIAINSVAAPGVDLSLASRSVSPTVIIASAESLATQYARETAGVTSALQKFGKYTQDQTVSAGRMPTDGLLFRLLAPSNNEPGKLRLILTSDRLRDSPVLTSAMLSDLRIFTRSRIVYALTAPGVAGAVAQTNVFDYRSSAGSAHNHFGVPLACVEIRLESGNDADLEGTEPKGEIVVSGRSVVGGETRLGVKGRIREDCTLAYA</sequence>
<keyword evidence="1" id="KW-1133">Transmembrane helix</keyword>
<dbReference type="Pfam" id="PF00501">
    <property type="entry name" value="AMP-binding"/>
    <property type="match status" value="1"/>
</dbReference>
<dbReference type="GeneID" id="35602596"/>
<feature type="transmembrane region" description="Helical" evidence="1">
    <location>
        <begin position="175"/>
        <end position="194"/>
    </location>
</feature>
<dbReference type="STRING" id="112498.A0A2D3VCX3"/>
<dbReference type="AlphaFoldDB" id="A0A2D3VCX3"/>
<evidence type="ECO:0000256" key="1">
    <source>
        <dbReference type="SAM" id="Phobius"/>
    </source>
</evidence>
<keyword evidence="1" id="KW-0472">Membrane</keyword>
<feature type="domain" description="AMP-dependent synthetase/ligase" evidence="2">
    <location>
        <begin position="147"/>
        <end position="241"/>
    </location>
</feature>
<name>A0A2D3VCX3_9PEZI</name>
<organism evidence="3 4">
    <name type="scientific">Ramularia collo-cygni</name>
    <dbReference type="NCBI Taxonomy" id="112498"/>
    <lineage>
        <taxon>Eukaryota</taxon>
        <taxon>Fungi</taxon>
        <taxon>Dikarya</taxon>
        <taxon>Ascomycota</taxon>
        <taxon>Pezizomycotina</taxon>
        <taxon>Dothideomycetes</taxon>
        <taxon>Dothideomycetidae</taxon>
        <taxon>Mycosphaerellales</taxon>
        <taxon>Mycosphaerellaceae</taxon>
        <taxon>Ramularia</taxon>
    </lineage>
</organism>
<keyword evidence="1" id="KW-0812">Transmembrane</keyword>
<dbReference type="GO" id="GO:0016020">
    <property type="term" value="C:membrane"/>
    <property type="evidence" value="ECO:0007669"/>
    <property type="project" value="TreeGrafter"/>
</dbReference>
<dbReference type="RefSeq" id="XP_023628505.1">
    <property type="nucleotide sequence ID" value="XM_023772737.1"/>
</dbReference>
<dbReference type="GO" id="GO:0004467">
    <property type="term" value="F:long-chain fatty acid-CoA ligase activity"/>
    <property type="evidence" value="ECO:0007669"/>
    <property type="project" value="TreeGrafter"/>
</dbReference>
<gene>
    <name evidence="3" type="ORF">RCC_07480</name>
</gene>
<dbReference type="PANTHER" id="PTHR43272">
    <property type="entry name" value="LONG-CHAIN-FATTY-ACID--COA LIGASE"/>
    <property type="match status" value="1"/>
</dbReference>
<feature type="transmembrane region" description="Helical" evidence="1">
    <location>
        <begin position="20"/>
        <end position="43"/>
    </location>
</feature>
<dbReference type="PANTHER" id="PTHR43272:SF11">
    <property type="entry name" value="AMP-DEPENDENT SYNTHETASE_LIGASE DOMAIN-CONTAINING PROTEIN"/>
    <property type="match status" value="1"/>
</dbReference>
<protein>
    <recommendedName>
        <fullName evidence="2">AMP-dependent synthetase/ligase domain-containing protein</fullName>
    </recommendedName>
</protein>
<accession>A0A2D3VCX3</accession>
<dbReference type="InterPro" id="IPR000873">
    <property type="entry name" value="AMP-dep_synth/lig_dom"/>
</dbReference>
<keyword evidence="4" id="KW-1185">Reference proteome</keyword>
<dbReference type="Gene3D" id="3.40.50.12780">
    <property type="entry name" value="N-terminal domain of ligase-like"/>
    <property type="match status" value="1"/>
</dbReference>
<reference evidence="3 4" key="1">
    <citation type="submission" date="2016-03" db="EMBL/GenBank/DDBJ databases">
        <authorList>
            <person name="Ploux O."/>
        </authorList>
    </citation>
    <scope>NUCLEOTIDE SEQUENCE [LARGE SCALE GENOMIC DNA]</scope>
    <source>
        <strain evidence="3 4">URUG2</strain>
    </source>
</reference>
<dbReference type="GO" id="GO:0005783">
    <property type="term" value="C:endoplasmic reticulum"/>
    <property type="evidence" value="ECO:0007669"/>
    <property type="project" value="TreeGrafter"/>
</dbReference>
<dbReference type="Proteomes" id="UP000225277">
    <property type="component" value="Unassembled WGS sequence"/>
</dbReference>